<dbReference type="OrthoDB" id="139172at2"/>
<dbReference type="Pfam" id="PF03062">
    <property type="entry name" value="MBOAT"/>
    <property type="match status" value="1"/>
</dbReference>
<dbReference type="InterPro" id="IPR051085">
    <property type="entry name" value="MB_O-acyltransferase"/>
</dbReference>
<feature type="transmembrane region" description="Helical" evidence="14">
    <location>
        <begin position="302"/>
        <end position="323"/>
    </location>
</feature>
<comment type="similarity">
    <text evidence="3 13">Belongs to the membrane-bound acyltransferase family.</text>
</comment>
<keyword evidence="9 14" id="KW-1133">Transmembrane helix</keyword>
<dbReference type="Proteomes" id="UP000309550">
    <property type="component" value="Unassembled WGS sequence"/>
</dbReference>
<dbReference type="EMBL" id="VANS01000004">
    <property type="protein sequence ID" value="TMM51038.1"/>
    <property type="molecule type" value="Genomic_DNA"/>
</dbReference>
<reference evidence="15 16" key="1">
    <citation type="submission" date="2019-05" db="EMBL/GenBank/DDBJ databases">
        <title>Sulfitobacter sabulilitoris sp. nov., isolated from a marine sand.</title>
        <authorList>
            <person name="Yoon J.-H."/>
        </authorList>
    </citation>
    <scope>NUCLEOTIDE SEQUENCE [LARGE SCALE GENOMIC DNA]</scope>
    <source>
        <strain evidence="15 16">HSMS-29</strain>
    </source>
</reference>
<organism evidence="15 16">
    <name type="scientific">Sulfitobacter sabulilitoris</name>
    <dbReference type="NCBI Taxonomy" id="2562655"/>
    <lineage>
        <taxon>Bacteria</taxon>
        <taxon>Pseudomonadati</taxon>
        <taxon>Pseudomonadota</taxon>
        <taxon>Alphaproteobacteria</taxon>
        <taxon>Rhodobacterales</taxon>
        <taxon>Roseobacteraceae</taxon>
        <taxon>Sulfitobacter</taxon>
    </lineage>
</organism>
<evidence type="ECO:0000256" key="11">
    <source>
        <dbReference type="ARBA" id="ARBA00023315"/>
    </source>
</evidence>
<evidence type="ECO:0000256" key="4">
    <source>
        <dbReference type="ARBA" id="ARBA00016084"/>
    </source>
</evidence>
<dbReference type="InterPro" id="IPR004299">
    <property type="entry name" value="MBOAT_fam"/>
</dbReference>
<dbReference type="AlphaFoldDB" id="A0A5S3PBG4"/>
<sequence>MSLFSHVFILFAVVFVLMFRLRSDYVWRASVLLAANLLFVSGFFASVAGAVPLVGFVVLGYLAVVSVQAMPHRALSWSWVVLFVGLLAWFQGYSLIAFVPGLPVAISTIGLSYILFRILHMVFDAREGALPDRISPVDYLNYTVNFLAFVSGPIDRFQTFRDNFMIPAPADPTAVRAALGRVTIGYGKVLILSAIALYVFDNIAPQLLDDGMAAGPKLVGFYCIAAAAYTFYLYMNFSGYMDIVIGIARLAGLDLPENFNKPFASRGMIEFWSRWHITLSNWFKQYSFIPILQALMMRWPSAGAAPFFGVFTYFVVFMVLGIWHGSTPVFVAYGFVLGLGVSLNKLWQVLLTARLGHKRFRGLSANRVYTYAARGLTIGYFAIALTAFWFDHAEVAALTERFRLTGWLLALGLLSLGWAMIALLMDMASGLTRWRWDWQSAPAGLAFGGMAGILYTCITAQAILNKGAGFVYADF</sequence>
<protein>
    <recommendedName>
        <fullName evidence="4">Probable alginate O-acetylase AlgI</fullName>
    </recommendedName>
    <alternativeName>
        <fullName evidence="12">Alginate biosynthesis protein AlgI</fullName>
    </alternativeName>
</protein>
<keyword evidence="6 13" id="KW-0808">Transferase</keyword>
<feature type="transmembrane region" description="Helical" evidence="14">
    <location>
        <begin position="402"/>
        <end position="424"/>
    </location>
</feature>
<dbReference type="PIRSF" id="PIRSF016636">
    <property type="entry name" value="AlgI_DltB"/>
    <property type="match status" value="1"/>
</dbReference>
<evidence type="ECO:0000256" key="10">
    <source>
        <dbReference type="ARBA" id="ARBA00023136"/>
    </source>
</evidence>
<evidence type="ECO:0000256" key="9">
    <source>
        <dbReference type="ARBA" id="ARBA00022989"/>
    </source>
</evidence>
<evidence type="ECO:0000256" key="5">
    <source>
        <dbReference type="ARBA" id="ARBA00022475"/>
    </source>
</evidence>
<feature type="transmembrane region" description="Helical" evidence="14">
    <location>
        <begin position="74"/>
        <end position="90"/>
    </location>
</feature>
<feature type="transmembrane region" description="Helical" evidence="14">
    <location>
        <begin position="329"/>
        <end position="347"/>
    </location>
</feature>
<evidence type="ECO:0000256" key="3">
    <source>
        <dbReference type="ARBA" id="ARBA00010323"/>
    </source>
</evidence>
<keyword evidence="7 14" id="KW-0812">Transmembrane</keyword>
<evidence type="ECO:0000256" key="12">
    <source>
        <dbReference type="ARBA" id="ARBA00031030"/>
    </source>
</evidence>
<comment type="pathway">
    <text evidence="2">Glycan biosynthesis; alginate biosynthesis.</text>
</comment>
<gene>
    <name evidence="15" type="ORF">FDT80_14295</name>
</gene>
<comment type="subcellular location">
    <subcellularLocation>
        <location evidence="1">Cell membrane</location>
        <topology evidence="1">Multi-pass membrane protein</topology>
    </subcellularLocation>
</comment>
<feature type="transmembrane region" description="Helical" evidence="14">
    <location>
        <begin position="219"/>
        <end position="237"/>
    </location>
</feature>
<evidence type="ECO:0000313" key="16">
    <source>
        <dbReference type="Proteomes" id="UP000309550"/>
    </source>
</evidence>
<keyword evidence="16" id="KW-1185">Reference proteome</keyword>
<dbReference type="GO" id="GO:0016746">
    <property type="term" value="F:acyltransferase activity"/>
    <property type="evidence" value="ECO:0007669"/>
    <property type="project" value="UniProtKB-KW"/>
</dbReference>
<evidence type="ECO:0000256" key="14">
    <source>
        <dbReference type="SAM" id="Phobius"/>
    </source>
</evidence>
<dbReference type="PANTHER" id="PTHR13285:SF23">
    <property type="entry name" value="TEICHOIC ACID D-ALANYLTRANSFERASE"/>
    <property type="match status" value="1"/>
</dbReference>
<feature type="transmembrane region" description="Helical" evidence="14">
    <location>
        <begin position="33"/>
        <end position="62"/>
    </location>
</feature>
<name>A0A5S3PBG4_9RHOB</name>
<dbReference type="PANTHER" id="PTHR13285">
    <property type="entry name" value="ACYLTRANSFERASE"/>
    <property type="match status" value="1"/>
</dbReference>
<keyword evidence="10 13" id="KW-0472">Membrane</keyword>
<evidence type="ECO:0000256" key="1">
    <source>
        <dbReference type="ARBA" id="ARBA00004651"/>
    </source>
</evidence>
<keyword evidence="8" id="KW-0016">Alginate biosynthesis</keyword>
<keyword evidence="5 13" id="KW-1003">Cell membrane</keyword>
<accession>A0A5S3PBG4</accession>
<evidence type="ECO:0000256" key="13">
    <source>
        <dbReference type="PIRNR" id="PIRNR016636"/>
    </source>
</evidence>
<proteinExistence type="inferred from homology"/>
<evidence type="ECO:0000256" key="7">
    <source>
        <dbReference type="ARBA" id="ARBA00022692"/>
    </source>
</evidence>
<feature type="transmembrane region" description="Helical" evidence="14">
    <location>
        <begin position="96"/>
        <end position="116"/>
    </location>
</feature>
<feature type="transmembrane region" description="Helical" evidence="14">
    <location>
        <begin position="368"/>
        <end position="390"/>
    </location>
</feature>
<evidence type="ECO:0000256" key="2">
    <source>
        <dbReference type="ARBA" id="ARBA00005182"/>
    </source>
</evidence>
<evidence type="ECO:0000313" key="15">
    <source>
        <dbReference type="EMBL" id="TMM51038.1"/>
    </source>
</evidence>
<dbReference type="InterPro" id="IPR024194">
    <property type="entry name" value="Ac/AlaTfrase_AlgI/DltB"/>
</dbReference>
<dbReference type="GO" id="GO:0005886">
    <property type="term" value="C:plasma membrane"/>
    <property type="evidence" value="ECO:0007669"/>
    <property type="project" value="UniProtKB-SubCell"/>
</dbReference>
<keyword evidence="11 13" id="KW-0012">Acyltransferase</keyword>
<comment type="caution">
    <text evidence="15">The sequence shown here is derived from an EMBL/GenBank/DDBJ whole genome shotgun (WGS) entry which is preliminary data.</text>
</comment>
<feature type="transmembrane region" description="Helical" evidence="14">
    <location>
        <begin position="178"/>
        <end position="199"/>
    </location>
</feature>
<evidence type="ECO:0000256" key="8">
    <source>
        <dbReference type="ARBA" id="ARBA00022841"/>
    </source>
</evidence>
<evidence type="ECO:0000256" key="6">
    <source>
        <dbReference type="ARBA" id="ARBA00022679"/>
    </source>
</evidence>
<dbReference type="GO" id="GO:0042121">
    <property type="term" value="P:alginic acid biosynthetic process"/>
    <property type="evidence" value="ECO:0007669"/>
    <property type="project" value="UniProtKB-KW"/>
</dbReference>
<feature type="transmembrane region" description="Helical" evidence="14">
    <location>
        <begin position="445"/>
        <end position="464"/>
    </location>
</feature>